<dbReference type="GO" id="GO:0003677">
    <property type="term" value="F:DNA binding"/>
    <property type="evidence" value="ECO:0007669"/>
    <property type="project" value="UniProtKB-KW"/>
</dbReference>
<dbReference type="OrthoDB" id="270167at2759"/>
<dbReference type="EMBL" id="KK088417">
    <property type="protein sequence ID" value="EYE96879.1"/>
    <property type="molecule type" value="Genomic_DNA"/>
</dbReference>
<dbReference type="InterPro" id="IPR007219">
    <property type="entry name" value="XnlR_reg_dom"/>
</dbReference>
<proteinExistence type="predicted"/>
<dbReference type="GO" id="GO:0008270">
    <property type="term" value="F:zinc ion binding"/>
    <property type="evidence" value="ECO:0007669"/>
    <property type="project" value="InterPro"/>
</dbReference>
<dbReference type="InterPro" id="IPR036864">
    <property type="entry name" value="Zn2-C6_fun-type_DNA-bd_sf"/>
</dbReference>
<dbReference type="Pfam" id="PF04082">
    <property type="entry name" value="Fungal_trans"/>
    <property type="match status" value="1"/>
</dbReference>
<keyword evidence="5" id="KW-0804">Transcription</keyword>
<dbReference type="PROSITE" id="PS00463">
    <property type="entry name" value="ZN2_CY6_FUNGAL_1"/>
    <property type="match status" value="1"/>
</dbReference>
<dbReference type="Gene3D" id="4.10.240.10">
    <property type="entry name" value="Zn(2)-C6 fungal-type DNA-binding domain"/>
    <property type="match status" value="1"/>
</dbReference>
<keyword evidence="6" id="KW-0539">Nucleus</keyword>
<organism evidence="8 9">
    <name type="scientific">Aspergillus ruber (strain CBS 135680)</name>
    <dbReference type="NCBI Taxonomy" id="1388766"/>
    <lineage>
        <taxon>Eukaryota</taxon>
        <taxon>Fungi</taxon>
        <taxon>Dikarya</taxon>
        <taxon>Ascomycota</taxon>
        <taxon>Pezizomycotina</taxon>
        <taxon>Eurotiomycetes</taxon>
        <taxon>Eurotiomycetidae</taxon>
        <taxon>Eurotiales</taxon>
        <taxon>Aspergillaceae</taxon>
        <taxon>Aspergillus</taxon>
        <taxon>Aspergillus subgen. Aspergillus</taxon>
    </lineage>
</organism>
<dbReference type="STRING" id="1388766.A0A017SJN2"/>
<dbReference type="Proteomes" id="UP000019804">
    <property type="component" value="Unassembled WGS sequence"/>
</dbReference>
<evidence type="ECO:0000256" key="6">
    <source>
        <dbReference type="ARBA" id="ARBA00023242"/>
    </source>
</evidence>
<dbReference type="InterPro" id="IPR001138">
    <property type="entry name" value="Zn2Cys6_DnaBD"/>
</dbReference>
<reference evidence="9" key="1">
    <citation type="journal article" date="2014" name="Nat. Commun.">
        <title>Genomic adaptations of the halophilic Dead Sea filamentous fungus Eurotium rubrum.</title>
        <authorList>
            <person name="Kis-Papo T."/>
            <person name="Weig A.R."/>
            <person name="Riley R."/>
            <person name="Persoh D."/>
            <person name="Salamov A."/>
            <person name="Sun H."/>
            <person name="Lipzen A."/>
            <person name="Wasser S.P."/>
            <person name="Rambold G."/>
            <person name="Grigoriev I.V."/>
            <person name="Nevo E."/>
        </authorList>
    </citation>
    <scope>NUCLEOTIDE SEQUENCE [LARGE SCALE GENOMIC DNA]</scope>
    <source>
        <strain evidence="9">CBS 135680</strain>
    </source>
</reference>
<dbReference type="Pfam" id="PF00172">
    <property type="entry name" value="Zn_clus"/>
    <property type="match status" value="1"/>
</dbReference>
<protein>
    <submittedName>
        <fullName evidence="8">Fungal-specific transcription factor domain protein</fullName>
    </submittedName>
</protein>
<dbReference type="GO" id="GO:0000981">
    <property type="term" value="F:DNA-binding transcription factor activity, RNA polymerase II-specific"/>
    <property type="evidence" value="ECO:0007669"/>
    <property type="project" value="InterPro"/>
</dbReference>
<sequence length="543" mass="60891">MESGNTNVGEATHVCASCKKNKRRCDKNLPSCGSCIKTGRFCDYSDYAASGHTDEINELRRRIEGLEQCVLPVSRQALYTPPGTQELSRTPCTEASPEPDLSIQAYYLDSDLWSSCKFPDNAKCSVFVPEGISTVLGNQLEIDAMKVRYFESVHTWMPIVSKIRLNRLIQRAGGPLKADISLLLLCMKLVQEIPHEQQTEPSELYITAKQFHSELELKGLLTLRMAQAGILLSVYELGHGIFPAAFSTISHCARQGVSLGLHNKSAPQFLGGPRSWVEWEERQRVWWMIMILDRHITVGAGHRPLCTEDPSKDTILPADDSAWDSGEIVPPERVCLSSLTSSVSPFARLAQASNLLGRVIRHCNDTALELDFVLDNYEMLCQSIFSLVELLSQDDSTASMESSIATTICFNALLKLSDHHSCDLFNEENQYSEHNAAPRIRECMQRCFQMFREICGRVVSFAQGLRQRLTQPVMQRISPLMLQCIYNCAANLSWMSLETDNAQYAAGKLVCEDILRSISGRWKTAGVYLELLRIGDMAQDECR</sequence>
<dbReference type="HOGENOM" id="CLU_023880_2_0_1"/>
<evidence type="ECO:0000256" key="3">
    <source>
        <dbReference type="ARBA" id="ARBA00023015"/>
    </source>
</evidence>
<keyword evidence="2" id="KW-0479">Metal-binding</keyword>
<evidence type="ECO:0000256" key="2">
    <source>
        <dbReference type="ARBA" id="ARBA00022723"/>
    </source>
</evidence>
<keyword evidence="3" id="KW-0805">Transcription regulation</keyword>
<dbReference type="GO" id="GO:0006351">
    <property type="term" value="P:DNA-templated transcription"/>
    <property type="evidence" value="ECO:0007669"/>
    <property type="project" value="InterPro"/>
</dbReference>
<dbReference type="SMART" id="SM00066">
    <property type="entry name" value="GAL4"/>
    <property type="match status" value="1"/>
</dbReference>
<evidence type="ECO:0000313" key="8">
    <source>
        <dbReference type="EMBL" id="EYE96879.1"/>
    </source>
</evidence>
<keyword evidence="4" id="KW-0238">DNA-binding</keyword>
<feature type="domain" description="Zn(2)-C6 fungal-type" evidence="7">
    <location>
        <begin position="14"/>
        <end position="44"/>
    </location>
</feature>
<dbReference type="AlphaFoldDB" id="A0A017SJN2"/>
<dbReference type="CDD" id="cd00067">
    <property type="entry name" value="GAL4"/>
    <property type="match status" value="1"/>
</dbReference>
<dbReference type="RefSeq" id="XP_040640567.1">
    <property type="nucleotide sequence ID" value="XM_040786240.1"/>
</dbReference>
<comment type="subcellular location">
    <subcellularLocation>
        <location evidence="1">Nucleus</location>
    </subcellularLocation>
</comment>
<evidence type="ECO:0000256" key="5">
    <source>
        <dbReference type="ARBA" id="ARBA00023163"/>
    </source>
</evidence>
<dbReference type="SUPFAM" id="SSF57701">
    <property type="entry name" value="Zn2/Cys6 DNA-binding domain"/>
    <property type="match status" value="1"/>
</dbReference>
<name>A0A017SJN2_ASPRC</name>
<evidence type="ECO:0000256" key="1">
    <source>
        <dbReference type="ARBA" id="ARBA00004123"/>
    </source>
</evidence>
<evidence type="ECO:0000259" key="7">
    <source>
        <dbReference type="PROSITE" id="PS50048"/>
    </source>
</evidence>
<dbReference type="PANTHER" id="PTHR47338">
    <property type="entry name" value="ZN(II)2CYS6 TRANSCRIPTION FACTOR (EUROFUNG)-RELATED"/>
    <property type="match status" value="1"/>
</dbReference>
<dbReference type="GO" id="GO:0005634">
    <property type="term" value="C:nucleus"/>
    <property type="evidence" value="ECO:0007669"/>
    <property type="project" value="UniProtKB-SubCell"/>
</dbReference>
<evidence type="ECO:0000256" key="4">
    <source>
        <dbReference type="ARBA" id="ARBA00023125"/>
    </source>
</evidence>
<dbReference type="InterPro" id="IPR050815">
    <property type="entry name" value="TF_fung"/>
</dbReference>
<dbReference type="PROSITE" id="PS50048">
    <property type="entry name" value="ZN2_CY6_FUNGAL_2"/>
    <property type="match status" value="1"/>
</dbReference>
<dbReference type="SMART" id="SM00906">
    <property type="entry name" value="Fungal_trans"/>
    <property type="match status" value="1"/>
</dbReference>
<dbReference type="GeneID" id="63701364"/>
<dbReference type="CDD" id="cd12148">
    <property type="entry name" value="fungal_TF_MHR"/>
    <property type="match status" value="1"/>
</dbReference>
<gene>
    <name evidence="8" type="ORF">EURHEDRAFT_514104</name>
</gene>
<accession>A0A017SJN2</accession>
<evidence type="ECO:0000313" key="9">
    <source>
        <dbReference type="Proteomes" id="UP000019804"/>
    </source>
</evidence>
<keyword evidence="9" id="KW-1185">Reference proteome</keyword>
<dbReference type="PANTHER" id="PTHR47338:SF20">
    <property type="entry name" value="ZN(II)2CYS6 TRANSCRIPTION FACTOR (EUROFUNG)"/>
    <property type="match status" value="1"/>
</dbReference>